<dbReference type="GO" id="GO:0004519">
    <property type="term" value="F:endonuclease activity"/>
    <property type="evidence" value="ECO:0007669"/>
    <property type="project" value="UniProtKB-KW"/>
</dbReference>
<dbReference type="InterPro" id="IPR008538">
    <property type="entry name" value="Uma2"/>
</dbReference>
<keyword evidence="2" id="KW-0255">Endonuclease</keyword>
<dbReference type="PANTHER" id="PTHR35400">
    <property type="entry name" value="SLR1083 PROTEIN"/>
    <property type="match status" value="1"/>
</dbReference>
<dbReference type="AlphaFoldDB" id="A0A7W9IKH0"/>
<dbReference type="InterPro" id="IPR012296">
    <property type="entry name" value="Nuclease_put_TT1808"/>
</dbReference>
<evidence type="ECO:0000313" key="3">
    <source>
        <dbReference type="Proteomes" id="UP000540685"/>
    </source>
</evidence>
<keyword evidence="2" id="KW-0378">Hydrolase</keyword>
<sequence length="142" mass="15581">MAMRLAFALLPLLEENGWESFTGNVDICIEGPRDTVVPDYCLLPLNAPLWGDREILSSALIMVAEVVSPGSQEMDRVTKPRLYAGCRIPVMLLIDPVASPAAVTVFSDPEDGEYRTTTRTEAGKPLRLPSPVDFDLDTSIFL</sequence>
<keyword evidence="3" id="KW-1185">Reference proteome</keyword>
<dbReference type="SUPFAM" id="SSF52980">
    <property type="entry name" value="Restriction endonuclease-like"/>
    <property type="match status" value="1"/>
</dbReference>
<dbReference type="Gene3D" id="3.90.1570.10">
    <property type="entry name" value="tt1808, chain A"/>
    <property type="match status" value="1"/>
</dbReference>
<dbReference type="EMBL" id="JACHMP010000001">
    <property type="protein sequence ID" value="MBB5822286.1"/>
    <property type="molecule type" value="Genomic_DNA"/>
</dbReference>
<evidence type="ECO:0000313" key="2">
    <source>
        <dbReference type="EMBL" id="MBB5822286.1"/>
    </source>
</evidence>
<dbReference type="CDD" id="cd06260">
    <property type="entry name" value="DUF820-like"/>
    <property type="match status" value="1"/>
</dbReference>
<evidence type="ECO:0000259" key="1">
    <source>
        <dbReference type="Pfam" id="PF05685"/>
    </source>
</evidence>
<gene>
    <name evidence="2" type="ORF">F4562_005348</name>
</gene>
<feature type="domain" description="Putative restriction endonuclease" evidence="1">
    <location>
        <begin position="4"/>
        <end position="136"/>
    </location>
</feature>
<reference evidence="2 3" key="1">
    <citation type="submission" date="2020-08" db="EMBL/GenBank/DDBJ databases">
        <title>Sequencing the genomes of 1000 actinobacteria strains.</title>
        <authorList>
            <person name="Klenk H.-P."/>
        </authorList>
    </citation>
    <scope>NUCLEOTIDE SEQUENCE [LARGE SCALE GENOMIC DNA]</scope>
    <source>
        <strain evidence="2 3">DSM 46887</strain>
    </source>
</reference>
<keyword evidence="2" id="KW-0540">Nuclease</keyword>
<comment type="caution">
    <text evidence="2">The sequence shown here is derived from an EMBL/GenBank/DDBJ whole genome shotgun (WGS) entry which is preliminary data.</text>
</comment>
<dbReference type="Proteomes" id="UP000540685">
    <property type="component" value="Unassembled WGS sequence"/>
</dbReference>
<organism evidence="2 3">
    <name type="scientific">Streptosporangium becharense</name>
    <dbReference type="NCBI Taxonomy" id="1816182"/>
    <lineage>
        <taxon>Bacteria</taxon>
        <taxon>Bacillati</taxon>
        <taxon>Actinomycetota</taxon>
        <taxon>Actinomycetes</taxon>
        <taxon>Streptosporangiales</taxon>
        <taxon>Streptosporangiaceae</taxon>
        <taxon>Streptosporangium</taxon>
    </lineage>
</organism>
<proteinExistence type="predicted"/>
<dbReference type="PANTHER" id="PTHR35400:SF3">
    <property type="entry name" value="SLL1072 PROTEIN"/>
    <property type="match status" value="1"/>
</dbReference>
<name>A0A7W9IKH0_9ACTN</name>
<dbReference type="InterPro" id="IPR011335">
    <property type="entry name" value="Restrct_endonuc-II-like"/>
</dbReference>
<dbReference type="Pfam" id="PF05685">
    <property type="entry name" value="Uma2"/>
    <property type="match status" value="1"/>
</dbReference>
<accession>A0A7W9IKH0</accession>
<protein>
    <submittedName>
        <fullName evidence="2">Uma2 family endonuclease</fullName>
    </submittedName>
</protein>